<protein>
    <submittedName>
        <fullName evidence="1">Uncharacterized protein</fullName>
    </submittedName>
</protein>
<proteinExistence type="predicted"/>
<organism evidence="1">
    <name type="scientific">Timema cristinae</name>
    <name type="common">Walking stick</name>
    <dbReference type="NCBI Taxonomy" id="61476"/>
    <lineage>
        <taxon>Eukaryota</taxon>
        <taxon>Metazoa</taxon>
        <taxon>Ecdysozoa</taxon>
        <taxon>Arthropoda</taxon>
        <taxon>Hexapoda</taxon>
        <taxon>Insecta</taxon>
        <taxon>Pterygota</taxon>
        <taxon>Neoptera</taxon>
        <taxon>Polyneoptera</taxon>
        <taxon>Phasmatodea</taxon>
        <taxon>Timematodea</taxon>
        <taxon>Timematoidea</taxon>
        <taxon>Timematidae</taxon>
        <taxon>Timema</taxon>
    </lineage>
</organism>
<sequence>MLSPVGRTAGDGQEKGGVHYTRATLTFSYEVPLFRDVQNPVVMSTAVEIAPTPFMPGRSLSQDQSTMTSFDRIGLSLARANKRLKQPAIFKEDPRVGFDEEAEEEEVSVHHISRINSGALVHGDVVRKELKSRVDEEVDLDEPEIKVDLILSEQPSREPTKKPGFFAELFKLFPCLDNKRTTSSKSERLKVWGTLELFYGISCNLTMARTVPFSSKEEG</sequence>
<dbReference type="EMBL" id="OC320463">
    <property type="protein sequence ID" value="CAD7408126.1"/>
    <property type="molecule type" value="Genomic_DNA"/>
</dbReference>
<gene>
    <name evidence="1" type="ORF">TCEB3V08_LOCUS9377</name>
</gene>
<name>A0A7R9H413_TIMCR</name>
<dbReference type="AlphaFoldDB" id="A0A7R9H413"/>
<accession>A0A7R9H413</accession>
<reference evidence="1" key="1">
    <citation type="submission" date="2020-11" db="EMBL/GenBank/DDBJ databases">
        <authorList>
            <person name="Tran Van P."/>
        </authorList>
    </citation>
    <scope>NUCLEOTIDE SEQUENCE</scope>
</reference>
<evidence type="ECO:0000313" key="1">
    <source>
        <dbReference type="EMBL" id="CAD7408126.1"/>
    </source>
</evidence>